<proteinExistence type="predicted"/>
<organism evidence="1 2">
    <name type="scientific">Candidatus Fervidibacter japonicus</name>
    <dbReference type="NCBI Taxonomy" id="2035412"/>
    <lineage>
        <taxon>Bacteria</taxon>
        <taxon>Candidatus Fervidibacterota</taxon>
        <taxon>Candidatus Fervidibacter</taxon>
    </lineage>
</organism>
<reference evidence="2" key="1">
    <citation type="submission" date="2017-09" db="EMBL/GenBank/DDBJ databases">
        <title>Metaegenomics of thermophilic ammonia-oxidizing enrichment culture.</title>
        <authorList>
            <person name="Kato S."/>
            <person name="Suzuki K."/>
        </authorList>
    </citation>
    <scope>NUCLEOTIDE SEQUENCE [LARGE SCALE GENOMIC DNA]</scope>
</reference>
<comment type="caution">
    <text evidence="1">The sequence shown here is derived from an EMBL/GenBank/DDBJ whole genome shotgun (WGS) entry which is preliminary data.</text>
</comment>
<dbReference type="EMBL" id="BEHT01000049">
    <property type="protein sequence ID" value="GBD00057.1"/>
    <property type="molecule type" value="Genomic_DNA"/>
</dbReference>
<name>A0A2H5XFV6_9BACT</name>
<protein>
    <recommendedName>
        <fullName evidence="3">DUF4185 domain-containing protein</fullName>
    </recommendedName>
</protein>
<dbReference type="Proteomes" id="UP000236173">
    <property type="component" value="Unassembled WGS sequence"/>
</dbReference>
<evidence type="ECO:0000313" key="2">
    <source>
        <dbReference type="Proteomes" id="UP000236173"/>
    </source>
</evidence>
<dbReference type="InterPro" id="IPR023296">
    <property type="entry name" value="Glyco_hydro_beta-prop_sf"/>
</dbReference>
<sequence length="325" mass="36394">MEKVSFRVLLRPQAPFKLPGQVDCNSPAHWDGDSLFVFTSAGHPFRSCGKNLLALGEPQPVRFNNEVNGGRWIESTWKAEDGTLYGWYHFEPRDVCPGTTLTAPQIGALRSRDNGATWEDLGIVLKAPDETIDCTAQNGYFAGGHGDFCVLLDAQSEWLYFFFGNYGGDVTEQGVCVARMRWHDRDNPVGKVWKWCDGKWDEPGLDGKVTPIFPAAVAWQRADCESFWGPSVHFNTHLGCYVMLLNRAKGKGWTQEGIYVSFNADPADPMAWTPPQKIYDGGRWYPQVMGLARGETDKVAGKVARFFMGGESVWEIVFLQPHESE</sequence>
<dbReference type="SUPFAM" id="SSF75005">
    <property type="entry name" value="Arabinanase/levansucrase/invertase"/>
    <property type="match status" value="1"/>
</dbReference>
<gene>
    <name evidence="1" type="ORF">HRbin17_02591</name>
</gene>
<evidence type="ECO:0000313" key="1">
    <source>
        <dbReference type="EMBL" id="GBD00057.1"/>
    </source>
</evidence>
<evidence type="ECO:0008006" key="3">
    <source>
        <dbReference type="Google" id="ProtNLM"/>
    </source>
</evidence>
<accession>A0A2H5XFV6</accession>
<dbReference type="AlphaFoldDB" id="A0A2H5XFV6"/>